<dbReference type="EMBL" id="GBXM01074492">
    <property type="protein sequence ID" value="JAH34085.1"/>
    <property type="molecule type" value="Transcribed_RNA"/>
</dbReference>
<reference evidence="2" key="2">
    <citation type="journal article" date="2015" name="Fish Shellfish Immunol.">
        <title>Early steps in the European eel (Anguilla anguilla)-Vibrio vulnificus interaction in the gills: Role of the RtxA13 toxin.</title>
        <authorList>
            <person name="Callol A."/>
            <person name="Pajuelo D."/>
            <person name="Ebbesson L."/>
            <person name="Teles M."/>
            <person name="MacKenzie S."/>
            <person name="Amaro C."/>
        </authorList>
    </citation>
    <scope>NUCLEOTIDE SEQUENCE</scope>
</reference>
<reference evidence="2" key="1">
    <citation type="submission" date="2014-11" db="EMBL/GenBank/DDBJ databases">
        <authorList>
            <person name="Amaro Gonzalez C."/>
        </authorList>
    </citation>
    <scope>NUCLEOTIDE SEQUENCE</scope>
</reference>
<dbReference type="AlphaFoldDB" id="A0A0E9S0A9"/>
<protein>
    <submittedName>
        <fullName evidence="2">Uncharacterized protein</fullName>
    </submittedName>
</protein>
<feature type="transmembrane region" description="Helical" evidence="1">
    <location>
        <begin position="6"/>
        <end position="23"/>
    </location>
</feature>
<evidence type="ECO:0000313" key="2">
    <source>
        <dbReference type="EMBL" id="JAH34085.1"/>
    </source>
</evidence>
<keyword evidence="1" id="KW-1133">Transmembrane helix</keyword>
<keyword evidence="1" id="KW-0472">Membrane</keyword>
<name>A0A0E9S0A9_ANGAN</name>
<evidence type="ECO:0000256" key="1">
    <source>
        <dbReference type="SAM" id="Phobius"/>
    </source>
</evidence>
<sequence length="31" mass="3594">MLVIHAHVHTLILVYVFLTLSSPSRKDRSLF</sequence>
<organism evidence="2">
    <name type="scientific">Anguilla anguilla</name>
    <name type="common">European freshwater eel</name>
    <name type="synonym">Muraena anguilla</name>
    <dbReference type="NCBI Taxonomy" id="7936"/>
    <lineage>
        <taxon>Eukaryota</taxon>
        <taxon>Metazoa</taxon>
        <taxon>Chordata</taxon>
        <taxon>Craniata</taxon>
        <taxon>Vertebrata</taxon>
        <taxon>Euteleostomi</taxon>
        <taxon>Actinopterygii</taxon>
        <taxon>Neopterygii</taxon>
        <taxon>Teleostei</taxon>
        <taxon>Anguilliformes</taxon>
        <taxon>Anguillidae</taxon>
        <taxon>Anguilla</taxon>
    </lineage>
</organism>
<proteinExistence type="predicted"/>
<accession>A0A0E9S0A9</accession>
<keyword evidence="1" id="KW-0812">Transmembrane</keyword>